<protein>
    <recommendedName>
        <fullName evidence="5">Ionotropic glutamate receptor L-glutamate and glycine-binding domain-containing protein</fullName>
    </recommendedName>
</protein>
<dbReference type="PANTHER" id="PTHR22714:SF3">
    <property type="entry name" value="PBPE DOMAIN-CONTAINING PROTEIN"/>
    <property type="match status" value="1"/>
</dbReference>
<keyword evidence="1" id="KW-0812">Transmembrane</keyword>
<gene>
    <name evidence="3" type="ORF">QR680_018308</name>
</gene>
<dbReference type="PANTHER" id="PTHR22714">
    <property type="entry name" value="PROTEIN CBG02446-RELATED"/>
    <property type="match status" value="1"/>
</dbReference>
<evidence type="ECO:0000256" key="1">
    <source>
        <dbReference type="SAM" id="Phobius"/>
    </source>
</evidence>
<evidence type="ECO:0000313" key="4">
    <source>
        <dbReference type="Proteomes" id="UP001175271"/>
    </source>
</evidence>
<name>A0AA39HJS8_9BILA</name>
<proteinExistence type="predicted"/>
<accession>A0AA39HJS8</accession>
<keyword evidence="2" id="KW-0732">Signal</keyword>
<feature type="transmembrane region" description="Helical" evidence="1">
    <location>
        <begin position="397"/>
        <end position="414"/>
    </location>
</feature>
<keyword evidence="4" id="KW-1185">Reference proteome</keyword>
<evidence type="ECO:0000313" key="3">
    <source>
        <dbReference type="EMBL" id="KAK0405999.1"/>
    </source>
</evidence>
<dbReference type="Gene3D" id="3.40.190.10">
    <property type="entry name" value="Periplasmic binding protein-like II"/>
    <property type="match status" value="1"/>
</dbReference>
<keyword evidence="1" id="KW-0472">Membrane</keyword>
<reference evidence="3" key="1">
    <citation type="submission" date="2023-06" db="EMBL/GenBank/DDBJ databases">
        <title>Genomic analysis of the entomopathogenic nematode Steinernema hermaphroditum.</title>
        <authorList>
            <person name="Schwarz E.M."/>
            <person name="Heppert J.K."/>
            <person name="Baniya A."/>
            <person name="Schwartz H.T."/>
            <person name="Tan C.-H."/>
            <person name="Antoshechkin I."/>
            <person name="Sternberg P.W."/>
            <person name="Goodrich-Blair H."/>
            <person name="Dillman A.R."/>
        </authorList>
    </citation>
    <scope>NUCLEOTIDE SEQUENCE</scope>
    <source>
        <strain evidence="3">PS9179</strain>
        <tissue evidence="3">Whole animal</tissue>
    </source>
</reference>
<dbReference type="InterPro" id="IPR040128">
    <property type="entry name" value="T25E4.2-like"/>
</dbReference>
<sequence>MLGHLNEIAVFGFVTLLSLALVSADADSSDAAAASKLEYFLDVPKEGGDDMMPLERPTWYDPEAYDTVKRAIGDETSMPGVLRFGKRGQSFVRFGRLDKKEMPGVLRFGKRGEKKAVPGVLRFGKREIPGVLRFGKRDDIPGVLRFGKKSEMPGVLRFGKRNVPGVLQIGVPPEMDDWIGLDFSVLRGIRAPHRTLRVGAFDFDPDAINCFRNLPSRPCSRPGAHIEIISMVLEMLGWNWTMVDLGAEYGIERTDFGELQTNGSFTGVMGLLQSEKIDIFGLAMRITPSRLRAAAFSYPILINTQVYIAEASKGVDFRYFMFSVVSLNVWLVILFAIIILSGIQTVISVFEDTYKKSFFENSTRAAMVSIVADSRARETLGMFLRQRGSNPRSHTEMVLQGGVLLAMVVTYVYYQSAMNSKLTAPSKPVVPFRTQSQLFDLMDQNKAHLFYPVNATMECSNKENCEREPGVLQRNPLRVVPDDEATSRREFESGGVYIATHDIDLLPFEVSWYDRKEKTIMIKDPNGLHFYMGFAFSLKNAIYKNVFNRALIKILPGIPRIMMGPGYHNFKRNYFSTMKMRKQTLTFQNHLQQLFLTFSIGCAISIAAFLLELLVHRSGINAIVSRKFDEKISGVYFRGVRKLSWFPGYSNPNADRVQLSKYENCSNVDRF</sequence>
<keyword evidence="1" id="KW-1133">Transmembrane helix</keyword>
<evidence type="ECO:0000256" key="2">
    <source>
        <dbReference type="SAM" id="SignalP"/>
    </source>
</evidence>
<dbReference type="Proteomes" id="UP001175271">
    <property type="component" value="Unassembled WGS sequence"/>
</dbReference>
<feature type="transmembrane region" description="Helical" evidence="1">
    <location>
        <begin position="594"/>
        <end position="615"/>
    </location>
</feature>
<feature type="chain" id="PRO_5041258449" description="Ionotropic glutamate receptor L-glutamate and glycine-binding domain-containing protein" evidence="2">
    <location>
        <begin position="25"/>
        <end position="671"/>
    </location>
</feature>
<comment type="caution">
    <text evidence="3">The sequence shown here is derived from an EMBL/GenBank/DDBJ whole genome shotgun (WGS) entry which is preliminary data.</text>
</comment>
<organism evidence="3 4">
    <name type="scientific">Steinernema hermaphroditum</name>
    <dbReference type="NCBI Taxonomy" id="289476"/>
    <lineage>
        <taxon>Eukaryota</taxon>
        <taxon>Metazoa</taxon>
        <taxon>Ecdysozoa</taxon>
        <taxon>Nematoda</taxon>
        <taxon>Chromadorea</taxon>
        <taxon>Rhabditida</taxon>
        <taxon>Tylenchina</taxon>
        <taxon>Panagrolaimomorpha</taxon>
        <taxon>Strongyloidoidea</taxon>
        <taxon>Steinernematidae</taxon>
        <taxon>Steinernema</taxon>
    </lineage>
</organism>
<dbReference type="SUPFAM" id="SSF53850">
    <property type="entry name" value="Periplasmic binding protein-like II"/>
    <property type="match status" value="1"/>
</dbReference>
<feature type="transmembrane region" description="Helical" evidence="1">
    <location>
        <begin position="327"/>
        <end position="350"/>
    </location>
</feature>
<feature type="signal peptide" evidence="2">
    <location>
        <begin position="1"/>
        <end position="24"/>
    </location>
</feature>
<dbReference type="AlphaFoldDB" id="A0AA39HJS8"/>
<evidence type="ECO:0008006" key="5">
    <source>
        <dbReference type="Google" id="ProtNLM"/>
    </source>
</evidence>
<dbReference type="EMBL" id="JAUCMV010000004">
    <property type="protein sequence ID" value="KAK0405999.1"/>
    <property type="molecule type" value="Genomic_DNA"/>
</dbReference>